<evidence type="ECO:0000256" key="10">
    <source>
        <dbReference type="ARBA" id="ARBA00023239"/>
    </source>
</evidence>
<dbReference type="GO" id="GO:0051539">
    <property type="term" value="F:4 iron, 4 sulfur cluster binding"/>
    <property type="evidence" value="ECO:0007669"/>
    <property type="project" value="UniProtKB-UniRule"/>
</dbReference>
<keyword evidence="2 12" id="KW-0004">4Fe-4S</keyword>
<feature type="binding site" evidence="12">
    <location>
        <position position="120"/>
    </location>
    <ligand>
        <name>GTP</name>
        <dbReference type="ChEBI" id="CHEBI:37565"/>
    </ligand>
</feature>
<comment type="subunit">
    <text evidence="12">Monomer and homodimer.</text>
</comment>
<reference evidence="15 16" key="1">
    <citation type="submission" date="2018-10" db="EMBL/GenBank/DDBJ databases">
        <title>Genomic Encyclopedia of Archaeal and Bacterial Type Strains, Phase II (KMG-II): from individual species to whole genera.</title>
        <authorList>
            <person name="Goeker M."/>
        </authorList>
    </citation>
    <scope>NUCLEOTIDE SEQUENCE [LARGE SCALE GENOMIC DNA]</scope>
    <source>
        <strain evidence="15 16">DSM 25217</strain>
    </source>
</reference>
<dbReference type="AlphaFoldDB" id="A0A3M0C4W8"/>
<evidence type="ECO:0000259" key="14">
    <source>
        <dbReference type="PROSITE" id="PS51918"/>
    </source>
</evidence>
<feature type="binding site" evidence="12">
    <location>
        <position position="86"/>
    </location>
    <ligand>
        <name>GTP</name>
        <dbReference type="ChEBI" id="CHEBI:37565"/>
    </ligand>
</feature>
<feature type="binding site" evidence="12">
    <location>
        <position position="180"/>
    </location>
    <ligand>
        <name>GTP</name>
        <dbReference type="ChEBI" id="CHEBI:37565"/>
    </ligand>
</feature>
<feature type="region of interest" description="Disordered" evidence="13">
    <location>
        <begin position="1"/>
        <end position="21"/>
    </location>
</feature>
<comment type="cofactor">
    <cofactor evidence="12">
        <name>[4Fe-4S] cluster</name>
        <dbReference type="ChEBI" id="CHEBI:49883"/>
    </cofactor>
    <text evidence="12">Binds 2 [4Fe-4S] clusters. Binds 1 [4Fe-4S] cluster coordinated with 3 cysteines and an exchangeable S-adenosyl-L-methionine and 1 [4Fe-4S] cluster coordinated with 3 cysteines and the GTP-derived substrate.</text>
</comment>
<dbReference type="CDD" id="cd01335">
    <property type="entry name" value="Radical_SAM"/>
    <property type="match status" value="1"/>
</dbReference>
<dbReference type="OrthoDB" id="9763993at2"/>
<dbReference type="InParanoid" id="A0A3M0C4W8"/>
<evidence type="ECO:0000256" key="1">
    <source>
        <dbReference type="ARBA" id="ARBA00012167"/>
    </source>
</evidence>
<dbReference type="UniPathway" id="UPA00344"/>
<dbReference type="GO" id="GO:0006777">
    <property type="term" value="P:Mo-molybdopterin cofactor biosynthetic process"/>
    <property type="evidence" value="ECO:0007669"/>
    <property type="project" value="UniProtKB-UniRule"/>
</dbReference>
<feature type="binding site" evidence="12">
    <location>
        <position position="294"/>
    </location>
    <ligand>
        <name>[4Fe-4S] cluster</name>
        <dbReference type="ChEBI" id="CHEBI:49883"/>
        <label>2</label>
        <note>4Fe-4S-substrate</note>
    </ligand>
</feature>
<dbReference type="PROSITE" id="PS51918">
    <property type="entry name" value="RADICAL_SAM"/>
    <property type="match status" value="1"/>
</dbReference>
<dbReference type="Proteomes" id="UP000271227">
    <property type="component" value="Unassembled WGS sequence"/>
</dbReference>
<evidence type="ECO:0000256" key="12">
    <source>
        <dbReference type="HAMAP-Rule" id="MF_01225"/>
    </source>
</evidence>
<keyword evidence="4 12" id="KW-0479">Metal-binding</keyword>
<dbReference type="SUPFAM" id="SSF102114">
    <property type="entry name" value="Radical SAM enzymes"/>
    <property type="match status" value="1"/>
</dbReference>
<dbReference type="InterPro" id="IPR010505">
    <property type="entry name" value="MoaA_twitch"/>
</dbReference>
<gene>
    <name evidence="12" type="primary">moaA</name>
    <name evidence="15" type="ORF">BXY39_2462</name>
</gene>
<organism evidence="15 16">
    <name type="scientific">Eilatimonas milleporae</name>
    <dbReference type="NCBI Taxonomy" id="911205"/>
    <lineage>
        <taxon>Bacteria</taxon>
        <taxon>Pseudomonadati</taxon>
        <taxon>Pseudomonadota</taxon>
        <taxon>Alphaproteobacteria</taxon>
        <taxon>Kordiimonadales</taxon>
        <taxon>Kordiimonadaceae</taxon>
        <taxon>Eilatimonas</taxon>
    </lineage>
</organism>
<dbReference type="Pfam" id="PF06463">
    <property type="entry name" value="Mob_synth_C"/>
    <property type="match status" value="1"/>
</dbReference>
<dbReference type="InterPro" id="IPR050105">
    <property type="entry name" value="MoCo_biosynth_MoaA/MoaC"/>
</dbReference>
<dbReference type="Pfam" id="PF04055">
    <property type="entry name" value="Radical_SAM"/>
    <property type="match status" value="1"/>
</dbReference>
<protein>
    <recommendedName>
        <fullName evidence="1 12">GTP 3',8-cyclase</fullName>
        <ecNumber evidence="1 12">4.1.99.22</ecNumber>
    </recommendedName>
    <alternativeName>
        <fullName evidence="12">Molybdenum cofactor biosynthesis protein A</fullName>
    </alternativeName>
</protein>
<keyword evidence="8 12" id="KW-0342">GTP-binding</keyword>
<evidence type="ECO:0000256" key="7">
    <source>
        <dbReference type="ARBA" id="ARBA00023014"/>
    </source>
</evidence>
<evidence type="ECO:0000313" key="15">
    <source>
        <dbReference type="EMBL" id="RMB04891.1"/>
    </source>
</evidence>
<dbReference type="InterPro" id="IPR006638">
    <property type="entry name" value="Elp3/MiaA/NifB-like_rSAM"/>
</dbReference>
<keyword evidence="7 12" id="KW-0411">Iron-sulfur</keyword>
<feature type="binding site" evidence="12">
    <location>
        <position position="280"/>
    </location>
    <ligand>
        <name>[4Fe-4S] cluster</name>
        <dbReference type="ChEBI" id="CHEBI:49883"/>
        <label>2</label>
        <note>4Fe-4S-substrate</note>
    </ligand>
</feature>
<dbReference type="InterPro" id="IPR013483">
    <property type="entry name" value="MoaA"/>
</dbReference>
<feature type="binding site" evidence="12">
    <location>
        <position position="44"/>
    </location>
    <ligand>
        <name>[4Fe-4S] cluster</name>
        <dbReference type="ChEBI" id="CHEBI:49883"/>
        <label>1</label>
        <note>4Fe-4S-S-AdoMet</note>
    </ligand>
</feature>
<dbReference type="FunCoup" id="A0A3M0C4W8">
    <property type="interactions" value="442"/>
</dbReference>
<feature type="binding site" evidence="12">
    <location>
        <position position="277"/>
    </location>
    <ligand>
        <name>[4Fe-4S] cluster</name>
        <dbReference type="ChEBI" id="CHEBI:49883"/>
        <label>2</label>
        <note>4Fe-4S-substrate</note>
    </ligand>
</feature>
<keyword evidence="6 12" id="KW-0408">Iron</keyword>
<evidence type="ECO:0000256" key="11">
    <source>
        <dbReference type="ARBA" id="ARBA00048697"/>
    </source>
</evidence>
<feature type="domain" description="Radical SAM core" evidence="14">
    <location>
        <begin position="28"/>
        <end position="254"/>
    </location>
</feature>
<name>A0A3M0C4W8_9PROT</name>
<dbReference type="InterPro" id="IPR007197">
    <property type="entry name" value="rSAM"/>
</dbReference>
<dbReference type="InterPro" id="IPR000385">
    <property type="entry name" value="MoaA_NifB_PqqE_Fe-S-bd_CS"/>
</dbReference>
<keyword evidence="9 12" id="KW-0501">Molybdenum cofactor biosynthesis</keyword>
<feature type="binding site" evidence="12">
    <location>
        <position position="90"/>
    </location>
    <ligand>
        <name>S-adenosyl-L-methionine</name>
        <dbReference type="ChEBI" id="CHEBI:59789"/>
    </ligand>
</feature>
<dbReference type="GO" id="GO:0061798">
    <property type="term" value="F:GTP 3',8'-cyclase activity"/>
    <property type="evidence" value="ECO:0007669"/>
    <property type="project" value="UniProtKB-UniRule"/>
</dbReference>
<comment type="similarity">
    <text evidence="12">Belongs to the radical SAM superfamily. MoaA family.</text>
</comment>
<feature type="binding site" evidence="12">
    <location>
        <position position="48"/>
    </location>
    <ligand>
        <name>[4Fe-4S] cluster</name>
        <dbReference type="ChEBI" id="CHEBI:49883"/>
        <label>1</label>
        <note>4Fe-4S-S-AdoMet</note>
    </ligand>
</feature>
<evidence type="ECO:0000256" key="3">
    <source>
        <dbReference type="ARBA" id="ARBA00022691"/>
    </source>
</evidence>
<evidence type="ECO:0000256" key="4">
    <source>
        <dbReference type="ARBA" id="ARBA00022723"/>
    </source>
</evidence>
<feature type="binding site" evidence="12">
    <location>
        <position position="51"/>
    </location>
    <ligand>
        <name>[4Fe-4S] cluster</name>
        <dbReference type="ChEBI" id="CHEBI:49883"/>
        <label>1</label>
        <note>4Fe-4S-S-AdoMet</note>
    </ligand>
</feature>
<dbReference type="InterPro" id="IPR013785">
    <property type="entry name" value="Aldolase_TIM"/>
</dbReference>
<dbReference type="GO" id="GO:0061799">
    <property type="term" value="F:cyclic pyranopterin monophosphate synthase activity"/>
    <property type="evidence" value="ECO:0007669"/>
    <property type="project" value="TreeGrafter"/>
</dbReference>
<comment type="caution">
    <text evidence="15">The sequence shown here is derived from an EMBL/GenBank/DDBJ whole genome shotgun (WGS) entry which is preliminary data.</text>
</comment>
<evidence type="ECO:0000256" key="5">
    <source>
        <dbReference type="ARBA" id="ARBA00022741"/>
    </source>
</evidence>
<evidence type="ECO:0000256" key="2">
    <source>
        <dbReference type="ARBA" id="ARBA00022485"/>
    </source>
</evidence>
<keyword evidence="5 12" id="KW-0547">Nucleotide-binding</keyword>
<evidence type="ECO:0000256" key="9">
    <source>
        <dbReference type="ARBA" id="ARBA00023150"/>
    </source>
</evidence>
<feature type="binding site" evidence="12">
    <location>
        <begin position="282"/>
        <end position="284"/>
    </location>
    <ligand>
        <name>GTP</name>
        <dbReference type="ChEBI" id="CHEBI:37565"/>
    </ligand>
</feature>
<feature type="binding site" evidence="12">
    <location>
        <position position="37"/>
    </location>
    <ligand>
        <name>GTP</name>
        <dbReference type="ChEBI" id="CHEBI:37565"/>
    </ligand>
</feature>
<evidence type="ECO:0000313" key="16">
    <source>
        <dbReference type="Proteomes" id="UP000271227"/>
    </source>
</evidence>
<dbReference type="CDD" id="cd21117">
    <property type="entry name" value="Twitch_MoaA"/>
    <property type="match status" value="1"/>
</dbReference>
<evidence type="ECO:0000256" key="6">
    <source>
        <dbReference type="ARBA" id="ARBA00023004"/>
    </source>
</evidence>
<dbReference type="EC" id="4.1.99.22" evidence="1 12"/>
<dbReference type="HAMAP" id="MF_01225_B">
    <property type="entry name" value="MoaA_B"/>
    <property type="match status" value="1"/>
</dbReference>
<dbReference type="GO" id="GO:0005525">
    <property type="term" value="F:GTP binding"/>
    <property type="evidence" value="ECO:0007669"/>
    <property type="project" value="UniProtKB-UniRule"/>
</dbReference>
<feature type="binding site" evidence="12">
    <location>
        <position position="144"/>
    </location>
    <ligand>
        <name>S-adenosyl-L-methionine</name>
        <dbReference type="ChEBI" id="CHEBI:59789"/>
    </ligand>
</feature>
<feature type="binding site" evidence="12">
    <location>
        <position position="50"/>
    </location>
    <ligand>
        <name>S-adenosyl-L-methionine</name>
        <dbReference type="ChEBI" id="CHEBI:59789"/>
    </ligand>
</feature>
<accession>A0A3M0C4W8</accession>
<comment type="function">
    <text evidence="12">Catalyzes the cyclization of GTP to (8S)-3',8-cyclo-7,8-dihydroguanosine 5'-triphosphate.</text>
</comment>
<dbReference type="SFLD" id="SFLDS00029">
    <property type="entry name" value="Radical_SAM"/>
    <property type="match status" value="1"/>
</dbReference>
<proteinExistence type="inferred from homology"/>
<keyword evidence="3 12" id="KW-0949">S-adenosyl-L-methionine</keyword>
<evidence type="ECO:0000256" key="8">
    <source>
        <dbReference type="ARBA" id="ARBA00023134"/>
    </source>
</evidence>
<dbReference type="NCBIfam" id="TIGR02666">
    <property type="entry name" value="moaA"/>
    <property type="match status" value="1"/>
</dbReference>
<dbReference type="Gene3D" id="3.20.20.70">
    <property type="entry name" value="Aldolase class I"/>
    <property type="match status" value="1"/>
</dbReference>
<dbReference type="InterPro" id="IPR058240">
    <property type="entry name" value="rSAM_sf"/>
</dbReference>
<dbReference type="SMART" id="SM00729">
    <property type="entry name" value="Elp3"/>
    <property type="match status" value="1"/>
</dbReference>
<dbReference type="InterPro" id="IPR040064">
    <property type="entry name" value="MoaA-like"/>
</dbReference>
<comment type="catalytic activity">
    <reaction evidence="11 12">
        <text>GTP + AH2 + S-adenosyl-L-methionine = (8S)-3',8-cyclo-7,8-dihydroguanosine 5'-triphosphate + 5'-deoxyadenosine + L-methionine + A + H(+)</text>
        <dbReference type="Rhea" id="RHEA:49576"/>
        <dbReference type="ChEBI" id="CHEBI:13193"/>
        <dbReference type="ChEBI" id="CHEBI:15378"/>
        <dbReference type="ChEBI" id="CHEBI:17319"/>
        <dbReference type="ChEBI" id="CHEBI:17499"/>
        <dbReference type="ChEBI" id="CHEBI:37565"/>
        <dbReference type="ChEBI" id="CHEBI:57844"/>
        <dbReference type="ChEBI" id="CHEBI:59789"/>
        <dbReference type="ChEBI" id="CHEBI:131766"/>
        <dbReference type="EC" id="4.1.99.22"/>
    </reaction>
</comment>
<dbReference type="SFLD" id="SFLDG01067">
    <property type="entry name" value="SPASM/twitch_domain_containing"/>
    <property type="match status" value="1"/>
</dbReference>
<feature type="compositionally biased region" description="Polar residues" evidence="13">
    <location>
        <begin position="1"/>
        <end position="11"/>
    </location>
</feature>
<dbReference type="GO" id="GO:0046872">
    <property type="term" value="F:metal ion binding"/>
    <property type="evidence" value="ECO:0007669"/>
    <property type="project" value="UniProtKB-KW"/>
</dbReference>
<dbReference type="PROSITE" id="PS01305">
    <property type="entry name" value="MOAA_NIFB_PQQE"/>
    <property type="match status" value="1"/>
</dbReference>
<keyword evidence="16" id="KW-1185">Reference proteome</keyword>
<dbReference type="EMBL" id="REFR01000012">
    <property type="protein sequence ID" value="RMB04891.1"/>
    <property type="molecule type" value="Genomic_DNA"/>
</dbReference>
<dbReference type="SFLD" id="SFLDG01386">
    <property type="entry name" value="main_SPASM_domain-containing"/>
    <property type="match status" value="1"/>
</dbReference>
<dbReference type="PANTHER" id="PTHR22960:SF0">
    <property type="entry name" value="MOLYBDENUM COFACTOR BIOSYNTHESIS PROTEIN 1"/>
    <property type="match status" value="1"/>
</dbReference>
<keyword evidence="10 12" id="KW-0456">Lyase</keyword>
<dbReference type="SFLD" id="SFLDG01383">
    <property type="entry name" value="cyclic_pyranopterin_phosphate"/>
    <property type="match status" value="1"/>
</dbReference>
<evidence type="ECO:0000256" key="13">
    <source>
        <dbReference type="SAM" id="MobiDB-lite"/>
    </source>
</evidence>
<comment type="pathway">
    <text evidence="12">Cofactor biosynthesis; molybdopterin biosynthesis.</text>
</comment>
<dbReference type="GO" id="GO:1904047">
    <property type="term" value="F:S-adenosyl-L-methionine binding"/>
    <property type="evidence" value="ECO:0007669"/>
    <property type="project" value="UniProtKB-UniRule"/>
</dbReference>
<dbReference type="PANTHER" id="PTHR22960">
    <property type="entry name" value="MOLYBDOPTERIN COFACTOR SYNTHESIS PROTEIN A"/>
    <property type="match status" value="1"/>
</dbReference>
<sequence length="353" mass="38590">MATVSGCNTSSGAGGDASPNKTASMVDPFGRRITYVRLSVTDRCDLRCRYCMAEDMVFLPKPEVLTLEEMLSLSDAFIARGVDRIRLTGGEPLVRKNILWLIRALGARVRDGRLREITLTTNGTQLPHMAHDLAAAGVRRINVSLDTRDRETFAEVTRRDRLDRVLAGVAAAKDAGITVKINMVALKGLNDHEIPDMLAWCADEGHDLTLIETMPMGSIDDAREDRYLPLSGVLPMLEERFSLIPSLHRTGGPARYWDVNGGASRLGLITPLTNNFCAGCNRVRVTCTGRIYMCLGQGDHVDLRAALRSEDWRGQLDALLDKAIGAKPEGHDFAVSSGRMTGTVDRHMSVTGG</sequence>
<feature type="binding site" evidence="12">
    <location>
        <position position="214"/>
    </location>
    <ligand>
        <name>S-adenosyl-L-methionine</name>
        <dbReference type="ChEBI" id="CHEBI:59789"/>
    </ligand>
</feature>